<reference evidence="1" key="1">
    <citation type="submission" date="2022-05" db="EMBL/GenBank/DDBJ databases">
        <title>Comparative Genomics of Spacecraft Associated Microbes.</title>
        <authorList>
            <person name="Tran M.T."/>
            <person name="Wright A."/>
            <person name="Seuylemezian A."/>
            <person name="Eisen J."/>
            <person name="Coil D."/>
        </authorList>
    </citation>
    <scope>NUCLEOTIDE SEQUENCE</scope>
    <source>
        <strain evidence="1">FAIRING 10M-2.2</strain>
    </source>
</reference>
<sequence length="359" mass="41820">MFHKALWLRTYKQGKYFLILFWLSSLYILPYAYYSAAQSQLRLSKMKWDDYAYYYSYSFSAPDIVIVQGLILIAIACVLIGWERNNQSADYLFSMPFKRKDIFLTKWLFGIVNIIMVNFVCWICMWGIKKVSFHNTYQDFNPFHTYFVYATIVLIAIYTFSLFIGTITGNIFSQGSLTAVILFLPYGLTLLVSGFLFTHIGGSSEEKYQIERKTSDYLEQISIVSPLDRFSIHFDYHPEYHFDQQGNKISSPNVNSVEYTRIPSTWKLLSPFIYIVLFLPIAITLYMKSPNEHNGNFLLFPQLQKWFIGCTVLCFSLLGGRALGANILWSYYLTFLGTGIISYIILTRLLKWKFSFGGR</sequence>
<evidence type="ECO:0000313" key="2">
    <source>
        <dbReference type="Proteomes" id="UP001202289"/>
    </source>
</evidence>
<comment type="caution">
    <text evidence="1">The sequence shown here is derived from an EMBL/GenBank/DDBJ whole genome shotgun (WGS) entry which is preliminary data.</text>
</comment>
<evidence type="ECO:0000313" key="1">
    <source>
        <dbReference type="EMBL" id="MCM3735946.1"/>
    </source>
</evidence>
<dbReference type="Proteomes" id="UP001202289">
    <property type="component" value="Unassembled WGS sequence"/>
</dbReference>
<organism evidence="1 2">
    <name type="scientific">Bacillus cytotoxicus</name>
    <dbReference type="NCBI Taxonomy" id="580165"/>
    <lineage>
        <taxon>Bacteria</taxon>
        <taxon>Bacillati</taxon>
        <taxon>Bacillota</taxon>
        <taxon>Bacilli</taxon>
        <taxon>Bacillales</taxon>
        <taxon>Bacillaceae</taxon>
        <taxon>Bacillus</taxon>
        <taxon>Bacillus cereus group</taxon>
    </lineage>
</organism>
<protein>
    <submittedName>
        <fullName evidence="1">ABC-2 transporter permease</fullName>
    </submittedName>
</protein>
<keyword evidence="2" id="KW-1185">Reference proteome</keyword>
<dbReference type="EMBL" id="JAMBOP010000008">
    <property type="protein sequence ID" value="MCM3735946.1"/>
    <property type="molecule type" value="Genomic_DNA"/>
</dbReference>
<name>A0ACC6A5B5_9BACI</name>
<accession>A0ACC6A5B5</accession>
<proteinExistence type="predicted"/>
<gene>
    <name evidence="1" type="ORF">M3215_08945</name>
</gene>